<dbReference type="Pfam" id="PF00501">
    <property type="entry name" value="AMP-binding"/>
    <property type="match status" value="1"/>
</dbReference>
<dbReference type="EMBL" id="CAEZUH010000001">
    <property type="protein sequence ID" value="CAB4584749.1"/>
    <property type="molecule type" value="Genomic_DNA"/>
</dbReference>
<evidence type="ECO:0000313" key="8">
    <source>
        <dbReference type="EMBL" id="CAB5112643.1"/>
    </source>
</evidence>
<evidence type="ECO:0000313" key="3">
    <source>
        <dbReference type="EMBL" id="CAB4552953.1"/>
    </source>
</evidence>
<dbReference type="EMBL" id="CAEZYN010000002">
    <property type="protein sequence ID" value="CAB4714799.1"/>
    <property type="molecule type" value="Genomic_DNA"/>
</dbReference>
<dbReference type="PANTHER" id="PTHR43201">
    <property type="entry name" value="ACYL-COA SYNTHETASE"/>
    <property type="match status" value="1"/>
</dbReference>
<dbReference type="GO" id="GO:0006631">
    <property type="term" value="P:fatty acid metabolic process"/>
    <property type="evidence" value="ECO:0007669"/>
    <property type="project" value="TreeGrafter"/>
</dbReference>
<dbReference type="PANTHER" id="PTHR43201:SF32">
    <property type="entry name" value="2-SUCCINYLBENZOATE--COA LIGASE, CHLOROPLASTIC_PEROXISOMAL"/>
    <property type="match status" value="1"/>
</dbReference>
<dbReference type="EMBL" id="CAEZSW010000017">
    <property type="protein sequence ID" value="CAB4549073.1"/>
    <property type="molecule type" value="Genomic_DNA"/>
</dbReference>
<evidence type="ECO:0000313" key="6">
    <source>
        <dbReference type="EMBL" id="CAB4714799.1"/>
    </source>
</evidence>
<dbReference type="InterPro" id="IPR000873">
    <property type="entry name" value="AMP-dep_synth/lig_dom"/>
</dbReference>
<dbReference type="InterPro" id="IPR045851">
    <property type="entry name" value="AMP-bd_C_sf"/>
</dbReference>
<sequence>MIMEEKKLRSLIPIQAEWSTPQLQENIASALDGTGPALSTSEISIDKIDQDIALVVNTSGSTGSTKLVAISKSALISSANASNKFLGAGIGDTWSLLLPTTHIAGLNVIIRATVLGTRVIDNRNTTSYQDADFVSIVPTQLYKAVNKDPKLLEHLNAAESVLVGGSHLDLKLKKEAETKHVKIVTTYGMTEMSGGCVYSQKPLEGVEFKLSSEGLIQLTGPMMATGYIDNQGKINPFTDNDWFTSSDIGEINNGLLKVIGRTDEIIISGGENISLEFVESEIKKIYPDSEIIVFSLPDDKWGEKLCLGSSDNISLELIKSKLGSLLTPKQIFEFSFIPTTAIGKPDRIAASKLALKLGEKIE</sequence>
<dbReference type="EMBL" id="CAFBNV010000033">
    <property type="protein sequence ID" value="CAB4964213.1"/>
    <property type="molecule type" value="Genomic_DNA"/>
</dbReference>
<evidence type="ECO:0000313" key="4">
    <source>
        <dbReference type="EMBL" id="CAB4584749.1"/>
    </source>
</evidence>
<evidence type="ECO:0000313" key="7">
    <source>
        <dbReference type="EMBL" id="CAB4964213.1"/>
    </source>
</evidence>
<dbReference type="GO" id="GO:0031956">
    <property type="term" value="F:medium-chain fatty acid-CoA ligase activity"/>
    <property type="evidence" value="ECO:0007669"/>
    <property type="project" value="TreeGrafter"/>
</dbReference>
<dbReference type="EMBL" id="CAEZVA010000013">
    <property type="protein sequence ID" value="CAB4610884.1"/>
    <property type="molecule type" value="Genomic_DNA"/>
</dbReference>
<gene>
    <name evidence="2" type="ORF">UFOPK1508_00278</name>
    <name evidence="3" type="ORF">UFOPK1599_00019</name>
    <name evidence="4" type="ORF">UFOPK1798_00018</name>
    <name evidence="5" type="ORF">UFOPK1894_00304</name>
    <name evidence="6" type="ORF">UFOPK2715_00048</name>
    <name evidence="7" type="ORF">UFOPK3883_00557</name>
    <name evidence="8" type="ORF">UFOPK4420_00576</name>
</gene>
<accession>A0A6J6HIR1</accession>
<dbReference type="EMBL" id="CAFBRU010000054">
    <property type="protein sequence ID" value="CAB5112643.1"/>
    <property type="molecule type" value="Genomic_DNA"/>
</dbReference>
<dbReference type="SUPFAM" id="SSF56801">
    <property type="entry name" value="Acetyl-CoA synthetase-like"/>
    <property type="match status" value="1"/>
</dbReference>
<name>A0A6J6HIR1_9ZZZZ</name>
<dbReference type="AlphaFoldDB" id="A0A6J6HIR1"/>
<feature type="domain" description="AMP-dependent synthetase/ligase" evidence="1">
    <location>
        <begin position="49"/>
        <end position="203"/>
    </location>
</feature>
<reference evidence="5" key="1">
    <citation type="submission" date="2020-05" db="EMBL/GenBank/DDBJ databases">
        <authorList>
            <person name="Chiriac C."/>
            <person name="Salcher M."/>
            <person name="Ghai R."/>
            <person name="Kavagutti S V."/>
        </authorList>
    </citation>
    <scope>NUCLEOTIDE SEQUENCE</scope>
</reference>
<organism evidence="5">
    <name type="scientific">freshwater metagenome</name>
    <dbReference type="NCBI Taxonomy" id="449393"/>
    <lineage>
        <taxon>unclassified sequences</taxon>
        <taxon>metagenomes</taxon>
        <taxon>ecological metagenomes</taxon>
    </lineage>
</organism>
<evidence type="ECO:0000259" key="1">
    <source>
        <dbReference type="Pfam" id="PF00501"/>
    </source>
</evidence>
<dbReference type="Gene3D" id="3.40.50.12780">
    <property type="entry name" value="N-terminal domain of ligase-like"/>
    <property type="match status" value="1"/>
</dbReference>
<dbReference type="EMBL" id="CAEZTE010000001">
    <property type="protein sequence ID" value="CAB4552953.1"/>
    <property type="molecule type" value="Genomic_DNA"/>
</dbReference>
<protein>
    <submittedName>
        <fullName evidence="5">Unannotated protein</fullName>
    </submittedName>
</protein>
<dbReference type="Gene3D" id="3.30.300.30">
    <property type="match status" value="1"/>
</dbReference>
<evidence type="ECO:0000313" key="2">
    <source>
        <dbReference type="EMBL" id="CAB4549073.1"/>
    </source>
</evidence>
<proteinExistence type="predicted"/>
<dbReference type="InterPro" id="IPR042099">
    <property type="entry name" value="ANL_N_sf"/>
</dbReference>
<evidence type="ECO:0000313" key="5">
    <source>
        <dbReference type="EMBL" id="CAB4610884.1"/>
    </source>
</evidence>